<gene>
    <name evidence="2" type="ORF">GGE60_000152</name>
</gene>
<feature type="chain" id="PRO_5030912125" evidence="1">
    <location>
        <begin position="21"/>
        <end position="326"/>
    </location>
</feature>
<evidence type="ECO:0000313" key="3">
    <source>
        <dbReference type="Proteomes" id="UP000543836"/>
    </source>
</evidence>
<name>A0A7W6ZP15_9HYPH</name>
<comment type="caution">
    <text evidence="2">The sequence shown here is derived from an EMBL/GenBank/DDBJ whole genome shotgun (WGS) entry which is preliminary data.</text>
</comment>
<dbReference type="RefSeq" id="WP_028751749.1">
    <property type="nucleotide sequence ID" value="NZ_JACIIG010000001.1"/>
</dbReference>
<dbReference type="PANTHER" id="PTHR45985">
    <property type="match status" value="1"/>
</dbReference>
<feature type="signal peptide" evidence="1">
    <location>
        <begin position="1"/>
        <end position="20"/>
    </location>
</feature>
<evidence type="ECO:0000256" key="1">
    <source>
        <dbReference type="SAM" id="SignalP"/>
    </source>
</evidence>
<organism evidence="2 3">
    <name type="scientific">Rhizobium leucaenae</name>
    <dbReference type="NCBI Taxonomy" id="29450"/>
    <lineage>
        <taxon>Bacteria</taxon>
        <taxon>Pseudomonadati</taxon>
        <taxon>Pseudomonadota</taxon>
        <taxon>Alphaproteobacteria</taxon>
        <taxon>Hyphomicrobiales</taxon>
        <taxon>Rhizobiaceae</taxon>
        <taxon>Rhizobium/Agrobacterium group</taxon>
        <taxon>Rhizobium</taxon>
    </lineage>
</organism>
<dbReference type="AlphaFoldDB" id="A0A7W6ZP15"/>
<reference evidence="2 3" key="1">
    <citation type="submission" date="2020-08" db="EMBL/GenBank/DDBJ databases">
        <title>Genomic Encyclopedia of Type Strains, Phase IV (KMG-V): Genome sequencing to study the core and pangenomes of soil and plant-associated prokaryotes.</title>
        <authorList>
            <person name="Whitman W."/>
        </authorList>
    </citation>
    <scope>NUCLEOTIDE SEQUENCE [LARGE SCALE GENOMIC DNA]</scope>
    <source>
        <strain evidence="2 3">SEMIA 492</strain>
    </source>
</reference>
<keyword evidence="3" id="KW-1185">Reference proteome</keyword>
<evidence type="ECO:0000313" key="2">
    <source>
        <dbReference type="EMBL" id="MBB4566064.1"/>
    </source>
</evidence>
<sequence length="326" mass="36337">MFRFVSFVSLALSLALPAIAEAQDKPKQLVMISFDGAHDNALWTKSREIASRNGAHFTYFLSCTFLMNHDQARVYQAPGQKVGKSNVGFAKSDDDVRTRIANIWGAHLEGHDISSHACGHFDGKSWTSTDWQQEFMSARMALRDAWKNVGEADKEPTGWQEFATRDVKGFRAPYLSTSDGLVPAEKAMGFEYDASLVTKGPTLPQLVDGIYRFGLPLIPEGPDHHPVIGMDYNLYVHHSKGVEDKADSKSFEDRTFDAFEAAFAKQYDGDRIPLQLGFHFVEMNDGAYWRALDRFVSDVCHKDGVACVSYSQAIPLIAARGKQQQG</sequence>
<dbReference type="InterPro" id="IPR052740">
    <property type="entry name" value="CE4"/>
</dbReference>
<dbReference type="PANTHER" id="PTHR45985:SF3">
    <property type="entry name" value="CHITIN DEACETYLASE-LIKE 4"/>
    <property type="match status" value="1"/>
</dbReference>
<dbReference type="EMBL" id="JACIIG010000001">
    <property type="protein sequence ID" value="MBB4566064.1"/>
    <property type="molecule type" value="Genomic_DNA"/>
</dbReference>
<accession>A0A7W6ZP15</accession>
<dbReference type="SUPFAM" id="SSF88713">
    <property type="entry name" value="Glycoside hydrolase/deacetylase"/>
    <property type="match status" value="1"/>
</dbReference>
<dbReference type="Gene3D" id="3.20.20.370">
    <property type="entry name" value="Glycoside hydrolase/deacetylase"/>
    <property type="match status" value="1"/>
</dbReference>
<dbReference type="InterPro" id="IPR011330">
    <property type="entry name" value="Glyco_hydro/deAcase_b/a-brl"/>
</dbReference>
<protein>
    <submittedName>
        <fullName evidence="2">Peptidoglycan/xylan/chitin deacetylase (PgdA/CDA1 family)</fullName>
    </submittedName>
</protein>
<dbReference type="GO" id="GO:0005975">
    <property type="term" value="P:carbohydrate metabolic process"/>
    <property type="evidence" value="ECO:0007669"/>
    <property type="project" value="InterPro"/>
</dbReference>
<proteinExistence type="predicted"/>
<keyword evidence="1" id="KW-0732">Signal</keyword>
<dbReference type="OrthoDB" id="438898at2"/>
<dbReference type="Proteomes" id="UP000543836">
    <property type="component" value="Unassembled WGS sequence"/>
</dbReference>